<protein>
    <recommendedName>
        <fullName evidence="1">TIR domain-containing protein</fullName>
    </recommendedName>
</protein>
<dbReference type="AlphaFoldDB" id="A0AA88YF05"/>
<dbReference type="Pfam" id="PF13676">
    <property type="entry name" value="TIR_2"/>
    <property type="match status" value="1"/>
</dbReference>
<gene>
    <name evidence="2" type="ORF">FSP39_020930</name>
</gene>
<dbReference type="Proteomes" id="UP001186944">
    <property type="component" value="Unassembled WGS sequence"/>
</dbReference>
<dbReference type="InterPro" id="IPR000157">
    <property type="entry name" value="TIR_dom"/>
</dbReference>
<dbReference type="Gene3D" id="3.40.50.10140">
    <property type="entry name" value="Toll/interleukin-1 receptor homology (TIR) domain"/>
    <property type="match status" value="1"/>
</dbReference>
<dbReference type="EMBL" id="VSWD01000005">
    <property type="protein sequence ID" value="KAK3103675.1"/>
    <property type="molecule type" value="Genomic_DNA"/>
</dbReference>
<sequence>MNDNFQYLLTEEEDDSDNKAWSAAYLLLIHIVNFTDINQKLSKLVVNHPRFVKFSCGVIQQIGSKYPNDDTFGGGKNKTILDNLMTIMHNVAQTGAHAVALRSAHVVEVFIPYLKTNSDDIKIYALSVLAELMDENEAKSLEANHKSIEYFLGIFNEAVDSDDGRSSDGWSSGELAHVVRQIARNDVNKKTLVNLGCLAPLEKLAMSNDMKEKREAARAIWTLSFDEENQVKMVQEDSGTVDLLLELHRQTDRKVKKASNGALWNMRKKLNESEKYSKIAKEMFNMETKSDGDQITRNKADGHVMISYQWGNQKLLIRIKECLRRNNIKVWMDVDDMQGSTLAAMARAVEEASIVLVCFSKKYKDSDNCRAEAEYAFQQKKTIIPLKMELGYKPDGWLGFIIGTKLFFDFSGKYPFEHKVEGLVKEIQSKLNRIVPTKVNNTMSSEYTVPDEKVSYSPVSLISFIVR</sequence>
<dbReference type="PANTHER" id="PTHR46270:SF2">
    <property type="entry name" value="TIR DOMAIN-CONTAINING PROTEIN"/>
    <property type="match status" value="1"/>
</dbReference>
<dbReference type="InterPro" id="IPR011989">
    <property type="entry name" value="ARM-like"/>
</dbReference>
<dbReference type="Gene3D" id="1.25.10.10">
    <property type="entry name" value="Leucine-rich Repeat Variant"/>
    <property type="match status" value="2"/>
</dbReference>
<feature type="domain" description="TIR" evidence="1">
    <location>
        <begin position="304"/>
        <end position="422"/>
    </location>
</feature>
<dbReference type="SMART" id="SM00185">
    <property type="entry name" value="ARM"/>
    <property type="match status" value="3"/>
</dbReference>
<dbReference type="SUPFAM" id="SSF48371">
    <property type="entry name" value="ARM repeat"/>
    <property type="match status" value="1"/>
</dbReference>
<evidence type="ECO:0000313" key="3">
    <source>
        <dbReference type="Proteomes" id="UP001186944"/>
    </source>
</evidence>
<dbReference type="PANTHER" id="PTHR46270">
    <property type="entry name" value="ARMADILLO-TYPE FOLD-RELATED"/>
    <property type="match status" value="1"/>
</dbReference>
<dbReference type="SUPFAM" id="SSF52200">
    <property type="entry name" value="Toll/Interleukin receptor TIR domain"/>
    <property type="match status" value="1"/>
</dbReference>
<comment type="caution">
    <text evidence="2">The sequence shown here is derived from an EMBL/GenBank/DDBJ whole genome shotgun (WGS) entry which is preliminary data.</text>
</comment>
<proteinExistence type="predicted"/>
<dbReference type="InterPro" id="IPR000225">
    <property type="entry name" value="Armadillo"/>
</dbReference>
<dbReference type="InterPro" id="IPR035897">
    <property type="entry name" value="Toll_tir_struct_dom_sf"/>
</dbReference>
<name>A0AA88YF05_PINIB</name>
<evidence type="ECO:0000313" key="2">
    <source>
        <dbReference type="EMBL" id="KAK3103675.1"/>
    </source>
</evidence>
<dbReference type="InterPro" id="IPR016024">
    <property type="entry name" value="ARM-type_fold"/>
</dbReference>
<evidence type="ECO:0000259" key="1">
    <source>
        <dbReference type="Pfam" id="PF13676"/>
    </source>
</evidence>
<reference evidence="2" key="1">
    <citation type="submission" date="2019-08" db="EMBL/GenBank/DDBJ databases">
        <title>The improved chromosome-level genome for the pearl oyster Pinctada fucata martensii using PacBio sequencing and Hi-C.</title>
        <authorList>
            <person name="Zheng Z."/>
        </authorList>
    </citation>
    <scope>NUCLEOTIDE SEQUENCE</scope>
    <source>
        <strain evidence="2">ZZ-2019</strain>
        <tissue evidence="2">Adductor muscle</tissue>
    </source>
</reference>
<keyword evidence="3" id="KW-1185">Reference proteome</keyword>
<organism evidence="2 3">
    <name type="scientific">Pinctada imbricata</name>
    <name type="common">Atlantic pearl-oyster</name>
    <name type="synonym">Pinctada martensii</name>
    <dbReference type="NCBI Taxonomy" id="66713"/>
    <lineage>
        <taxon>Eukaryota</taxon>
        <taxon>Metazoa</taxon>
        <taxon>Spiralia</taxon>
        <taxon>Lophotrochozoa</taxon>
        <taxon>Mollusca</taxon>
        <taxon>Bivalvia</taxon>
        <taxon>Autobranchia</taxon>
        <taxon>Pteriomorphia</taxon>
        <taxon>Pterioida</taxon>
        <taxon>Pterioidea</taxon>
        <taxon>Pteriidae</taxon>
        <taxon>Pinctada</taxon>
    </lineage>
</organism>
<accession>A0AA88YF05</accession>
<dbReference type="GO" id="GO:0007165">
    <property type="term" value="P:signal transduction"/>
    <property type="evidence" value="ECO:0007669"/>
    <property type="project" value="InterPro"/>
</dbReference>